<dbReference type="GO" id="GO:0005525">
    <property type="term" value="F:GTP binding"/>
    <property type="evidence" value="ECO:0007669"/>
    <property type="project" value="InterPro"/>
</dbReference>
<dbReference type="InParanoid" id="A0A6J1X6D7"/>
<dbReference type="InterPro" id="IPR027417">
    <property type="entry name" value="P-loop_NTPase"/>
</dbReference>
<dbReference type="Gene3D" id="3.40.50.300">
    <property type="entry name" value="P-loop containing nucleotide triphosphate hydrolases"/>
    <property type="match status" value="1"/>
</dbReference>
<dbReference type="GO" id="GO:0003924">
    <property type="term" value="F:GTPase activity"/>
    <property type="evidence" value="ECO:0007669"/>
    <property type="project" value="InterPro"/>
</dbReference>
<proteinExistence type="inferred from homology"/>
<dbReference type="InterPro" id="IPR001806">
    <property type="entry name" value="Small_GTPase"/>
</dbReference>
<dbReference type="PRINTS" id="PR00449">
    <property type="entry name" value="RASTRNSFRMNG"/>
</dbReference>
<evidence type="ECO:0000256" key="1">
    <source>
        <dbReference type="ARBA" id="ARBA00006270"/>
    </source>
</evidence>
<keyword evidence="3" id="KW-1185">Reference proteome</keyword>
<dbReference type="Proteomes" id="UP001652740">
    <property type="component" value="Unplaced"/>
</dbReference>
<dbReference type="KEGG" id="gmw:113520614"/>
<dbReference type="SUPFAM" id="SSF52540">
    <property type="entry name" value="P-loop containing nucleoside triphosphate hydrolases"/>
    <property type="match status" value="1"/>
</dbReference>
<name>A0A6J1X6D7_GALME</name>
<dbReference type="PROSITE" id="PS51419">
    <property type="entry name" value="RAB"/>
    <property type="match status" value="1"/>
</dbReference>
<dbReference type="PANTHER" id="PTHR47978">
    <property type="match status" value="1"/>
</dbReference>
<dbReference type="InterPro" id="IPR005225">
    <property type="entry name" value="Small_GTP-bd"/>
</dbReference>
<keyword evidence="2" id="KW-0547">Nucleotide-binding</keyword>
<dbReference type="GeneID" id="113520614"/>
<organism evidence="3 4">
    <name type="scientific">Galleria mellonella</name>
    <name type="common">Greater wax moth</name>
    <dbReference type="NCBI Taxonomy" id="7137"/>
    <lineage>
        <taxon>Eukaryota</taxon>
        <taxon>Metazoa</taxon>
        <taxon>Ecdysozoa</taxon>
        <taxon>Arthropoda</taxon>
        <taxon>Hexapoda</taxon>
        <taxon>Insecta</taxon>
        <taxon>Pterygota</taxon>
        <taxon>Neoptera</taxon>
        <taxon>Endopterygota</taxon>
        <taxon>Lepidoptera</taxon>
        <taxon>Glossata</taxon>
        <taxon>Ditrysia</taxon>
        <taxon>Pyraloidea</taxon>
        <taxon>Pyralidae</taxon>
        <taxon>Galleriinae</taxon>
        <taxon>Galleria</taxon>
    </lineage>
</organism>
<evidence type="ECO:0000313" key="3">
    <source>
        <dbReference type="Proteomes" id="UP001652740"/>
    </source>
</evidence>
<dbReference type="OrthoDB" id="10254700at2759"/>
<accession>A0A6J1X6D7</accession>
<dbReference type="NCBIfam" id="TIGR00231">
    <property type="entry name" value="small_GTP"/>
    <property type="match status" value="1"/>
</dbReference>
<dbReference type="Pfam" id="PF00071">
    <property type="entry name" value="Ras"/>
    <property type="match status" value="1"/>
</dbReference>
<gene>
    <name evidence="4" type="primary">LOC113520614</name>
</gene>
<dbReference type="RefSeq" id="XP_026761800.1">
    <property type="nucleotide sequence ID" value="XM_026905999.3"/>
</dbReference>
<sequence length="238" mass="26168">MSDTEEEEVQSRTVKITVVGEPSTGKTSLCSRYLGGNGAVASGNTQGAEVMAGQCLGLRPPVPVHLCDVGGNALGTTMLRNYLYSSDVVLFVYDLTNLQSFEKLDLWLYKAKEIFESEDKKPIMAIFGNKSDLEHQRAVRLSCVQKFASEHLLENFKGSARTGETVINAFTSLVARVMGLKVRRCLMAVNGYSPVIKNRELNGVDPLPLQSEPTHSLIMNRKALRRIHLSSSSICCLQ</sequence>
<comment type="similarity">
    <text evidence="1">Belongs to the small GTPase superfamily. Rab family.</text>
</comment>
<evidence type="ECO:0000313" key="4">
    <source>
        <dbReference type="RefSeq" id="XP_026761800.1"/>
    </source>
</evidence>
<dbReference type="SMART" id="SM00173">
    <property type="entry name" value="RAS"/>
    <property type="match status" value="1"/>
</dbReference>
<dbReference type="AlphaFoldDB" id="A0A6J1X6D7"/>
<evidence type="ECO:0000256" key="2">
    <source>
        <dbReference type="ARBA" id="ARBA00022741"/>
    </source>
</evidence>
<reference evidence="4" key="1">
    <citation type="submission" date="2025-08" db="UniProtKB">
        <authorList>
            <consortium name="RefSeq"/>
        </authorList>
    </citation>
    <scope>IDENTIFICATION</scope>
    <source>
        <tissue evidence="4">Whole larvae</tissue>
    </source>
</reference>
<dbReference type="SMART" id="SM00175">
    <property type="entry name" value="RAB"/>
    <property type="match status" value="1"/>
</dbReference>
<protein>
    <submittedName>
        <fullName evidence="4">Ras-related protein Rab-28-like</fullName>
    </submittedName>
</protein>